<dbReference type="InterPro" id="IPR032523">
    <property type="entry name" value="CcmF_C"/>
</dbReference>
<feature type="transmembrane region" description="Helical" evidence="4">
    <location>
        <begin position="378"/>
        <end position="399"/>
    </location>
</feature>
<feature type="domain" description="Cytochrome c assembly protein" evidence="5">
    <location>
        <begin position="98"/>
        <end position="316"/>
    </location>
</feature>
<feature type="transmembrane region" description="Helical" evidence="4">
    <location>
        <begin position="41"/>
        <end position="70"/>
    </location>
</feature>
<feature type="transmembrane region" description="Helical" evidence="4">
    <location>
        <begin position="6"/>
        <end position="29"/>
    </location>
</feature>
<feature type="transmembrane region" description="Helical" evidence="4">
    <location>
        <begin position="693"/>
        <end position="713"/>
    </location>
</feature>
<evidence type="ECO:0000256" key="1">
    <source>
        <dbReference type="ARBA" id="ARBA00009186"/>
    </source>
</evidence>
<name>A0A7C9P006_9BACT</name>
<keyword evidence="2" id="KW-0201">Cytochrome c-type biogenesis</keyword>
<proteinExistence type="inferred from homology"/>
<feature type="transmembrane region" description="Helical" evidence="4">
    <location>
        <begin position="105"/>
        <end position="121"/>
    </location>
</feature>
<dbReference type="PRINTS" id="PR01410">
    <property type="entry name" value="CCBIOGENESIS"/>
</dbReference>
<sequence length="775" mass="83413">MSMIGLMGLLVAFAGTAISVLCLVLGYYLQSHRQRSAGETMVWGGHVAALLTAAALTLCCGVLVFCFMTGDVSIEYVLHERSDSSDGLGWLYKLSGLWAGREGSLLFWAWLISVFNAVVAVRNMGRPRKLDSMALLVSQLVVAAFVGVLLFSESNMPFTATPARYFDSAGNLLPSASMLGMNALLEHWAMAIHPPTLFVGYAGLTIPFAFAIAALITNDSSKEWVVRSQRYALFSWLFLGIGIGLGAVWAYVVLGWGGYWGWDPVENASLLSWIVGVALIHSLTVYRQRGAFKRWSVMCACLTFAFVILGTFISRSGLVQSVHAFEGDPVSLFLFGALIVLSVVAGIVGLIVRNKSFAPKPGDADEVESMVSRDAAYYFNNVIMVVFAFLLAYLTIASALPSWLPFGGQSVSTGTYNAIARPLGIVYLAILAVCPLLSWGRTQGKAFVKRAKVPALFALVLFAALMVYFVMYLVPTYDANVVYYSAAAASGDQSAAEMLSTLTPGWYYFGLTVVGFLVASLLFFNSLFMIGRAVRSYREGHGCGMGAAVGAMFTKRAASLGGYLSHFAMAIILVGLIGSSMYVTERVDYLPFDEEADTVEKDFQIQDYRLVYTGNEVVEAENGDDILYTVFFDAYKGDEFLGSVDPTVQFVMSTQQQKLVASVISFPQEDLFVVYRGISTDGSIAMDVRVNPLISLVWLGFFLLMAGVCVSTFGGRMASRKLSEPEGGPGSAKGEADAKDTKGGAAGKKAAGDLAEPEAIEAADDAAKIAEPAEA</sequence>
<feature type="transmembrane region" description="Helical" evidence="4">
    <location>
        <begin position="268"/>
        <end position="286"/>
    </location>
</feature>
<dbReference type="PANTHER" id="PTHR43653:SF1">
    <property type="entry name" value="CYTOCHROME C-TYPE BIOGENESIS PROTEIN CCMF"/>
    <property type="match status" value="1"/>
</dbReference>
<feature type="transmembrane region" description="Helical" evidence="4">
    <location>
        <begin position="506"/>
        <end position="528"/>
    </location>
</feature>
<dbReference type="Pfam" id="PF16327">
    <property type="entry name" value="CcmF_C"/>
    <property type="match status" value="1"/>
</dbReference>
<dbReference type="EMBL" id="QWKH01000087">
    <property type="protein sequence ID" value="NBI35210.1"/>
    <property type="molecule type" value="Genomic_DNA"/>
</dbReference>
<feature type="transmembrane region" description="Helical" evidence="4">
    <location>
        <begin position="198"/>
        <end position="216"/>
    </location>
</feature>
<comment type="similarity">
    <text evidence="1">Belongs to the CcmF/CycK/Ccl1/NrfE/CcsA family.</text>
</comment>
<dbReference type="AlphaFoldDB" id="A0A7C9P006"/>
<evidence type="ECO:0000256" key="3">
    <source>
        <dbReference type="SAM" id="MobiDB-lite"/>
    </source>
</evidence>
<dbReference type="Pfam" id="PF01578">
    <property type="entry name" value="Cytochrom_C_asm"/>
    <property type="match status" value="1"/>
</dbReference>
<accession>A0A7C9P006</accession>
<keyword evidence="4" id="KW-1133">Transmembrane helix</keyword>
<feature type="transmembrane region" description="Helical" evidence="4">
    <location>
        <begin position="563"/>
        <end position="583"/>
    </location>
</feature>
<feature type="transmembrane region" description="Helical" evidence="4">
    <location>
        <begin position="295"/>
        <end position="313"/>
    </location>
</feature>
<feature type="transmembrane region" description="Helical" evidence="4">
    <location>
        <begin position="236"/>
        <end position="262"/>
    </location>
</feature>
<keyword evidence="4" id="KW-0472">Membrane</keyword>
<reference evidence="7" key="1">
    <citation type="submission" date="2018-08" db="EMBL/GenBank/DDBJ databases">
        <title>Murine metabolic-syndrome-specific gut microbial biobank.</title>
        <authorList>
            <person name="Liu C."/>
        </authorList>
    </citation>
    <scope>NUCLEOTIDE SEQUENCE [LARGE SCALE GENOMIC DNA]</scope>
    <source>
        <strain evidence="7">Z82</strain>
    </source>
</reference>
<comment type="caution">
    <text evidence="7">The sequence shown here is derived from an EMBL/GenBank/DDBJ whole genome shotgun (WGS) entry which is preliminary data.</text>
</comment>
<dbReference type="GO" id="GO:0015232">
    <property type="term" value="F:heme transmembrane transporter activity"/>
    <property type="evidence" value="ECO:0007669"/>
    <property type="project" value="InterPro"/>
</dbReference>
<evidence type="ECO:0000256" key="2">
    <source>
        <dbReference type="ARBA" id="ARBA00022748"/>
    </source>
</evidence>
<evidence type="ECO:0000259" key="5">
    <source>
        <dbReference type="Pfam" id="PF01578"/>
    </source>
</evidence>
<feature type="transmembrane region" description="Helical" evidence="4">
    <location>
        <begin position="133"/>
        <end position="152"/>
    </location>
</feature>
<evidence type="ECO:0000259" key="6">
    <source>
        <dbReference type="Pfam" id="PF16327"/>
    </source>
</evidence>
<feature type="transmembrane region" description="Helical" evidence="4">
    <location>
        <begin position="419"/>
        <end position="439"/>
    </location>
</feature>
<organism evidence="7">
    <name type="scientific">Muribaculaceae bacterium Z82</name>
    <dbReference type="NCBI Taxonomy" id="2304548"/>
    <lineage>
        <taxon>Bacteria</taxon>
        <taxon>Pseudomonadati</taxon>
        <taxon>Bacteroidota</taxon>
        <taxon>Bacteroidia</taxon>
        <taxon>Bacteroidales</taxon>
        <taxon>Muribaculaceae</taxon>
    </lineage>
</organism>
<evidence type="ECO:0000256" key="4">
    <source>
        <dbReference type="SAM" id="Phobius"/>
    </source>
</evidence>
<feature type="region of interest" description="Disordered" evidence="3">
    <location>
        <begin position="720"/>
        <end position="757"/>
    </location>
</feature>
<evidence type="ECO:0000313" key="7">
    <source>
        <dbReference type="EMBL" id="NBI35210.1"/>
    </source>
</evidence>
<dbReference type="GO" id="GO:0020037">
    <property type="term" value="F:heme binding"/>
    <property type="evidence" value="ECO:0007669"/>
    <property type="project" value="InterPro"/>
</dbReference>
<dbReference type="PANTHER" id="PTHR43653">
    <property type="entry name" value="CYTOCHROME C ASSEMBLY PROTEIN-RELATED"/>
    <property type="match status" value="1"/>
</dbReference>
<feature type="transmembrane region" description="Helical" evidence="4">
    <location>
        <begin position="451"/>
        <end position="474"/>
    </location>
</feature>
<protein>
    <submittedName>
        <fullName evidence="7">Cytochrome C assembly protein</fullName>
    </submittedName>
</protein>
<dbReference type="GO" id="GO:0017004">
    <property type="term" value="P:cytochrome complex assembly"/>
    <property type="evidence" value="ECO:0007669"/>
    <property type="project" value="UniProtKB-KW"/>
</dbReference>
<dbReference type="InterPro" id="IPR002541">
    <property type="entry name" value="Cyt_c_assembly"/>
</dbReference>
<dbReference type="GO" id="GO:0016020">
    <property type="term" value="C:membrane"/>
    <property type="evidence" value="ECO:0007669"/>
    <property type="project" value="InterPro"/>
</dbReference>
<feature type="transmembrane region" description="Helical" evidence="4">
    <location>
        <begin position="333"/>
        <end position="352"/>
    </location>
</feature>
<gene>
    <name evidence="7" type="ORF">D1639_09275</name>
</gene>
<feature type="domain" description="Cytochrome c-type biogenesis protein CcmF C-terminal" evidence="6">
    <location>
        <begin position="511"/>
        <end position="711"/>
    </location>
</feature>
<dbReference type="InterPro" id="IPR003567">
    <property type="entry name" value="Cyt_c_biogenesis"/>
</dbReference>
<keyword evidence="4" id="KW-0812">Transmembrane</keyword>